<dbReference type="AlphaFoldDB" id="A0A177W8Z7"/>
<evidence type="ECO:0000256" key="8">
    <source>
        <dbReference type="SAM" id="MobiDB-lite"/>
    </source>
</evidence>
<feature type="transmembrane region" description="Helical" evidence="9">
    <location>
        <begin position="90"/>
        <end position="111"/>
    </location>
</feature>
<dbReference type="GO" id="GO:0005886">
    <property type="term" value="C:plasma membrane"/>
    <property type="evidence" value="ECO:0007669"/>
    <property type="project" value="UniProtKB-SubCell"/>
</dbReference>
<evidence type="ECO:0000256" key="1">
    <source>
        <dbReference type="ARBA" id="ARBA00004651"/>
    </source>
</evidence>
<dbReference type="PANTHER" id="PTHR33281:SF19">
    <property type="entry name" value="VOLTAGE-DEPENDENT ANION CHANNEL-FORMING PROTEIN YNEE"/>
    <property type="match status" value="1"/>
</dbReference>
<feature type="transmembrane region" description="Helical" evidence="9">
    <location>
        <begin position="117"/>
        <end position="136"/>
    </location>
</feature>
<dbReference type="PANTHER" id="PTHR33281">
    <property type="entry name" value="UPF0187 PROTEIN YNEE"/>
    <property type="match status" value="1"/>
</dbReference>
<dbReference type="Pfam" id="PF25539">
    <property type="entry name" value="Bestrophin_2"/>
    <property type="match status" value="1"/>
</dbReference>
<sequence length="1112" mass="122757">MSASTVKSSEIVLLEVPSTSTTTLHPRQSSISKHYGESTVNQKELSSPRASTDLERGESVLRETSTHISNTQQYGHKELFAIKASVVPKILFPTLILGAWASWWSAAYMVLGWKSVGVQNQLIGIISVVMGLLLVFRTNTAYDRFWEARRLWGTLFSHTRNLTRLIWVHCAASEEKDLINKFSVTNLILAFAVAVKHHLREESGYKYDDLHNLLIHLPDYRPGAFHPKVANLPLLITHHIASYTTFVRKNDKVDIPSFAAMVASVSGMVDCLSNFERIRNCPIPLAYSIHLKQTLFVYLLSLPFQLVISMGWATIPLVFIASFTLLGIEAIGGEIENPFGYDPNDLRVDEFCNEIRTELALFKDHPISVNPTQWETPVDITAPDQRSSPRRQRRNKPSYSSSSASGTDIRILSPFNDYLETPAAGSSADQSSSSSPKFGTGRPVVTKDTSSSNGNAGREESTKSINNANVNISKDAIGDECSERRQPAAAGRKLWTDPSALSSTPYGSNSRKIKSRQQRRLEQRANQSPSSTISRNSDTESNAGRALGHTNAPGYKSILLDKPVILGRNTPVNQQDTSGFASDTAHGNPPSVTHVPRIIARSTEQPTPSSPAMLSKDSSHLQDAADTKTSTHTDNLYINQTIPPGQEHLAKLFPSLFRHSTPTAVKLINKTKIQPEAAFKILSDYPGCFVIGVLGRAGTGKSTVLSGLAGSNPFPIGSNASDGLDPTSLHDSAGQKLGIDLFVTPERVILLDTQAILQSSASSQYPSSPDMDIADDNQKLDPSTQTESSKLALFLMSVCHVILLVSDMAPDAELCKLVRNAELVRSKLYHSHRSTAHVSSTHSRNSSQSFNRHRHPTPSTTSSTPNLQSTHSLDVFQPYIVFVYNKCKTDMLIPHGVSGIWKSFRKHFSDTELNAYNLFARTKASKAVHDYELHMQMRTRKHTNEDTLPLQSNRPRSKTLELLSLKLPICNIACLPYQSELSPKCDFSLSLDDLMAMYGGIRTRYDVLIKQLRDVLLEIPRFPAASLESGSGASRSGFVNRQYMVSERDWLRNAVRTWDNILKRDIQADISSVSNLSSSATGGASGSTDFKSSRLHVKSSRSRTFQHDARNE</sequence>
<feature type="compositionally biased region" description="Low complexity" evidence="8">
    <location>
        <begin position="1077"/>
        <end position="1088"/>
    </location>
</feature>
<evidence type="ECO:0000256" key="4">
    <source>
        <dbReference type="ARBA" id="ARBA00022692"/>
    </source>
</evidence>
<dbReference type="STRING" id="403673.A0A177W8Z7"/>
<dbReference type="SUPFAM" id="SSF52540">
    <property type="entry name" value="P-loop containing nucleoside triphosphate hydrolases"/>
    <property type="match status" value="1"/>
</dbReference>
<keyword evidence="6" id="KW-0406">Ion transport</keyword>
<dbReference type="VEuPathDB" id="FungiDB:BDEG_20084"/>
<dbReference type="InterPro" id="IPR044669">
    <property type="entry name" value="YneE/VCCN1/2-like"/>
</dbReference>
<feature type="region of interest" description="Disordered" evidence="8">
    <location>
        <begin position="834"/>
        <end position="868"/>
    </location>
</feature>
<evidence type="ECO:0000256" key="9">
    <source>
        <dbReference type="SAM" id="Phobius"/>
    </source>
</evidence>
<feature type="compositionally biased region" description="Polar residues" evidence="8">
    <location>
        <begin position="397"/>
        <end position="406"/>
    </location>
</feature>
<keyword evidence="3" id="KW-1003">Cell membrane</keyword>
<dbReference type="eggNOG" id="KOG4181">
    <property type="taxonomic scope" value="Eukaryota"/>
</dbReference>
<feature type="compositionally biased region" description="Polar residues" evidence="8">
    <location>
        <begin position="524"/>
        <end position="542"/>
    </location>
</feature>
<feature type="region of interest" description="Disordered" evidence="8">
    <location>
        <begin position="22"/>
        <end position="56"/>
    </location>
</feature>
<keyword evidence="7 9" id="KW-0472">Membrane</keyword>
<feature type="compositionally biased region" description="Polar residues" evidence="8">
    <location>
        <begin position="570"/>
        <end position="581"/>
    </location>
</feature>
<feature type="region of interest" description="Disordered" evidence="8">
    <location>
        <begin position="568"/>
        <end position="591"/>
    </location>
</feature>
<reference evidence="10 11" key="2">
    <citation type="submission" date="2016-05" db="EMBL/GenBank/DDBJ databases">
        <title>Lineage-specific infection strategies underlie the spectrum of fungal disease in amphibians.</title>
        <authorList>
            <person name="Cuomo C.A."/>
            <person name="Farrer R.A."/>
            <person name="James T."/>
            <person name="Longcore J."/>
            <person name="Birren B."/>
        </authorList>
    </citation>
    <scope>NUCLEOTIDE SEQUENCE [LARGE SCALE GENOMIC DNA]</scope>
    <source>
        <strain evidence="10 11">JEL423</strain>
    </source>
</reference>
<feature type="compositionally biased region" description="Polar residues" evidence="8">
    <location>
        <begin position="499"/>
        <end position="510"/>
    </location>
</feature>
<feature type="compositionally biased region" description="Polar residues" evidence="8">
    <location>
        <begin position="22"/>
        <end position="50"/>
    </location>
</feature>
<proteinExistence type="predicted"/>
<feature type="transmembrane region" description="Helical" evidence="9">
    <location>
        <begin position="295"/>
        <end position="328"/>
    </location>
</feature>
<keyword evidence="2" id="KW-0813">Transport</keyword>
<dbReference type="Proteomes" id="UP000077115">
    <property type="component" value="Unassembled WGS sequence"/>
</dbReference>
<gene>
    <name evidence="10" type="ORF">BDEG_20084</name>
</gene>
<evidence type="ECO:0000256" key="7">
    <source>
        <dbReference type="ARBA" id="ARBA00023136"/>
    </source>
</evidence>
<evidence type="ECO:0000313" key="10">
    <source>
        <dbReference type="EMBL" id="OAJ35851.1"/>
    </source>
</evidence>
<accession>A0A177W8Z7</accession>
<dbReference type="InterPro" id="IPR027417">
    <property type="entry name" value="P-loop_NTPase"/>
</dbReference>
<feature type="region of interest" description="Disordered" evidence="8">
    <location>
        <begin position="373"/>
        <end position="408"/>
    </location>
</feature>
<reference evidence="10 11" key="1">
    <citation type="submission" date="2006-10" db="EMBL/GenBank/DDBJ databases">
        <title>The Genome Sequence of Batrachochytrium dendrobatidis JEL423.</title>
        <authorList>
            <consortium name="The Broad Institute Genome Sequencing Platform"/>
            <person name="Birren B."/>
            <person name="Lander E."/>
            <person name="Galagan J."/>
            <person name="Cuomo C."/>
            <person name="Devon K."/>
            <person name="Jaffe D."/>
            <person name="Butler J."/>
            <person name="Alvarez P."/>
            <person name="Gnerre S."/>
            <person name="Grabherr M."/>
            <person name="Kleber M."/>
            <person name="Mauceli E."/>
            <person name="Brockman W."/>
            <person name="Young S."/>
            <person name="LaButti K."/>
            <person name="Sykes S."/>
            <person name="DeCaprio D."/>
            <person name="Crawford M."/>
            <person name="Koehrsen M."/>
            <person name="Engels R."/>
            <person name="Montgomery P."/>
            <person name="Pearson M."/>
            <person name="Howarth C."/>
            <person name="Larson L."/>
            <person name="White J."/>
            <person name="O'Leary S."/>
            <person name="Kodira C."/>
            <person name="Zeng Q."/>
            <person name="Yandava C."/>
            <person name="Alvarado L."/>
            <person name="Longcore J."/>
            <person name="James T."/>
        </authorList>
    </citation>
    <scope>NUCLEOTIDE SEQUENCE [LARGE SCALE GENOMIC DNA]</scope>
    <source>
        <strain evidence="10 11">JEL423</strain>
    </source>
</reference>
<feature type="region of interest" description="Disordered" evidence="8">
    <location>
        <begin position="1075"/>
        <end position="1112"/>
    </location>
</feature>
<feature type="region of interest" description="Disordered" evidence="8">
    <location>
        <begin position="420"/>
        <end position="554"/>
    </location>
</feature>
<feature type="compositionally biased region" description="Polar residues" evidence="8">
    <location>
        <begin position="463"/>
        <end position="472"/>
    </location>
</feature>
<dbReference type="OrthoDB" id="1368at2759"/>
<keyword evidence="5 9" id="KW-1133">Transmembrane helix</keyword>
<feature type="compositionally biased region" description="Polar residues" evidence="8">
    <location>
        <begin position="836"/>
        <end position="850"/>
    </location>
</feature>
<feature type="region of interest" description="Disordered" evidence="8">
    <location>
        <begin position="603"/>
        <end position="629"/>
    </location>
</feature>
<feature type="compositionally biased region" description="Low complexity" evidence="8">
    <location>
        <begin position="423"/>
        <end position="435"/>
    </location>
</feature>
<dbReference type="EMBL" id="DS022300">
    <property type="protein sequence ID" value="OAJ35851.1"/>
    <property type="molecule type" value="Genomic_DNA"/>
</dbReference>
<comment type="subcellular location">
    <subcellularLocation>
        <location evidence="1">Cell membrane</location>
        <topology evidence="1">Multi-pass membrane protein</topology>
    </subcellularLocation>
</comment>
<evidence type="ECO:0000256" key="6">
    <source>
        <dbReference type="ARBA" id="ARBA00023065"/>
    </source>
</evidence>
<protein>
    <submittedName>
        <fullName evidence="10">Uncharacterized protein</fullName>
    </submittedName>
</protein>
<keyword evidence="4 9" id="KW-0812">Transmembrane</keyword>
<feature type="compositionally biased region" description="Basic and acidic residues" evidence="8">
    <location>
        <begin position="617"/>
        <end position="629"/>
    </location>
</feature>
<evidence type="ECO:0000313" key="11">
    <source>
        <dbReference type="Proteomes" id="UP000077115"/>
    </source>
</evidence>
<feature type="region of interest" description="Disordered" evidence="8">
    <location>
        <begin position="761"/>
        <end position="783"/>
    </location>
</feature>
<evidence type="ECO:0000256" key="2">
    <source>
        <dbReference type="ARBA" id="ARBA00022448"/>
    </source>
</evidence>
<organism evidence="10 11">
    <name type="scientific">Batrachochytrium dendrobatidis (strain JEL423)</name>
    <dbReference type="NCBI Taxonomy" id="403673"/>
    <lineage>
        <taxon>Eukaryota</taxon>
        <taxon>Fungi</taxon>
        <taxon>Fungi incertae sedis</taxon>
        <taxon>Chytridiomycota</taxon>
        <taxon>Chytridiomycota incertae sedis</taxon>
        <taxon>Chytridiomycetes</taxon>
        <taxon>Rhizophydiales</taxon>
        <taxon>Rhizophydiales incertae sedis</taxon>
        <taxon>Batrachochytrium</taxon>
    </lineage>
</organism>
<feature type="compositionally biased region" description="Polar residues" evidence="8">
    <location>
        <begin position="603"/>
        <end position="612"/>
    </location>
</feature>
<evidence type="ECO:0000256" key="5">
    <source>
        <dbReference type="ARBA" id="ARBA00022989"/>
    </source>
</evidence>
<evidence type="ECO:0000256" key="3">
    <source>
        <dbReference type="ARBA" id="ARBA00022475"/>
    </source>
</evidence>
<name>A0A177W8Z7_BATDL</name>
<dbReference type="GO" id="GO:0005254">
    <property type="term" value="F:chloride channel activity"/>
    <property type="evidence" value="ECO:0007669"/>
    <property type="project" value="InterPro"/>
</dbReference>